<reference evidence="2" key="1">
    <citation type="submission" date="2013-11" db="EMBL/GenBank/DDBJ databases">
        <title>Draft genome sequence of the broad-host-range Rhizobium sp. LPU83 strain, a member of the low-genetic diversity Oregon-like Rhizobium sp. group.</title>
        <authorList>
            <person name="Wibberg D."/>
            <person name="Puehler A."/>
            <person name="Schlueter A."/>
        </authorList>
    </citation>
    <scope>NUCLEOTIDE SEQUENCE [LARGE SCALE GENOMIC DNA]</scope>
    <source>
        <strain evidence="2">LPU83</strain>
    </source>
</reference>
<proteinExistence type="predicted"/>
<feature type="region of interest" description="Disordered" evidence="1">
    <location>
        <begin position="53"/>
        <end position="74"/>
    </location>
</feature>
<evidence type="ECO:0000313" key="2">
    <source>
        <dbReference type="EMBL" id="CDM57650.1"/>
    </source>
</evidence>
<organism evidence="2 3">
    <name type="scientific">Rhizobium favelukesii</name>
    <dbReference type="NCBI Taxonomy" id="348824"/>
    <lineage>
        <taxon>Bacteria</taxon>
        <taxon>Pseudomonadati</taxon>
        <taxon>Pseudomonadota</taxon>
        <taxon>Alphaproteobacteria</taxon>
        <taxon>Hyphomicrobiales</taxon>
        <taxon>Rhizobiaceae</taxon>
        <taxon>Rhizobium/Agrobacterium group</taxon>
        <taxon>Rhizobium</taxon>
    </lineage>
</organism>
<gene>
    <name evidence="2" type="ORF">LPU83_1993</name>
</gene>
<sequence length="99" mass="11149">MSNFRVGQKVVCVVDEWPFGKSPLRKGSVYTITQITEPRVTLSFNGFGRRPDLKLAETKNPDSKDGGFNPERFRPVDTRKADISIFKAMLNSSKQRADA</sequence>
<dbReference type="Proteomes" id="UP000019443">
    <property type="component" value="Chromosome"/>
</dbReference>
<name>W6RBF0_9HYPH</name>
<protein>
    <submittedName>
        <fullName evidence="2">Uncharacterized protein</fullName>
    </submittedName>
</protein>
<evidence type="ECO:0000313" key="3">
    <source>
        <dbReference type="Proteomes" id="UP000019443"/>
    </source>
</evidence>
<dbReference type="HOGENOM" id="CLU_2318213_0_0_5"/>
<dbReference type="PATRIC" id="fig|348824.6.peg.2148"/>
<accession>W6RBF0</accession>
<dbReference type="AlphaFoldDB" id="W6RBF0"/>
<dbReference type="RefSeq" id="WP_037069636.1">
    <property type="nucleotide sequence ID" value="NZ_HG916852.1"/>
</dbReference>
<dbReference type="EMBL" id="HG916852">
    <property type="protein sequence ID" value="CDM57650.1"/>
    <property type="molecule type" value="Genomic_DNA"/>
</dbReference>
<evidence type="ECO:0000256" key="1">
    <source>
        <dbReference type="SAM" id="MobiDB-lite"/>
    </source>
</evidence>
<keyword evidence="3" id="KW-1185">Reference proteome</keyword>
<dbReference type="KEGG" id="rhl:LPU83_1993"/>